<accession>A0A8E2DU96</accession>
<evidence type="ECO:0000259" key="7">
    <source>
        <dbReference type="Pfam" id="PF01284"/>
    </source>
</evidence>
<keyword evidence="2 6" id="KW-0812">Transmembrane</keyword>
<dbReference type="AlphaFoldDB" id="A0A8E2DU96"/>
<sequence>MSWIDIVRLVTFVFTLVCSLLALAMGGSVISVTSNKKFFFRPQTLSSSAMAVAIGVLTMVTVGAMTVVDLLRSGAFTSMILVELIWLNLLWVLWLVVGALAAQDFNGFWSGTCDWTTQEASSACQETQAVAAFGFLACFALGAYTTLLLVLAIMRHSRGVPIWKSSVKQSFHSGMSQYSDNKLKAMDTSDSQHQYPPAVSVAPSPPQGYPQV</sequence>
<dbReference type="GO" id="GO:0016020">
    <property type="term" value="C:membrane"/>
    <property type="evidence" value="ECO:0007669"/>
    <property type="project" value="UniProtKB-SubCell"/>
</dbReference>
<organism evidence="8 9">
    <name type="scientific">Obba rivulosa</name>
    <dbReference type="NCBI Taxonomy" id="1052685"/>
    <lineage>
        <taxon>Eukaryota</taxon>
        <taxon>Fungi</taxon>
        <taxon>Dikarya</taxon>
        <taxon>Basidiomycota</taxon>
        <taxon>Agaricomycotina</taxon>
        <taxon>Agaricomycetes</taxon>
        <taxon>Polyporales</taxon>
        <taxon>Gelatoporiaceae</taxon>
        <taxon>Obba</taxon>
    </lineage>
</organism>
<dbReference type="EMBL" id="KV722333">
    <property type="protein sequence ID" value="OCH95965.1"/>
    <property type="molecule type" value="Genomic_DNA"/>
</dbReference>
<feature type="domain" description="MARVEL" evidence="7">
    <location>
        <begin position="9"/>
        <end position="143"/>
    </location>
</feature>
<feature type="transmembrane region" description="Helical" evidence="6">
    <location>
        <begin position="129"/>
        <end position="154"/>
    </location>
</feature>
<dbReference type="OrthoDB" id="3364107at2759"/>
<feature type="compositionally biased region" description="Pro residues" evidence="5">
    <location>
        <begin position="203"/>
        <end position="212"/>
    </location>
</feature>
<keyword evidence="4 6" id="KW-0472">Membrane</keyword>
<feature type="transmembrane region" description="Helical" evidence="6">
    <location>
        <begin position="50"/>
        <end position="68"/>
    </location>
</feature>
<dbReference type="Proteomes" id="UP000250043">
    <property type="component" value="Unassembled WGS sequence"/>
</dbReference>
<reference evidence="8 9" key="1">
    <citation type="submission" date="2016-07" db="EMBL/GenBank/DDBJ databases">
        <title>Draft genome of the white-rot fungus Obba rivulosa 3A-2.</title>
        <authorList>
            <consortium name="DOE Joint Genome Institute"/>
            <person name="Miettinen O."/>
            <person name="Riley R."/>
            <person name="Acob R."/>
            <person name="Barry K."/>
            <person name="Cullen D."/>
            <person name="De Vries R."/>
            <person name="Hainaut M."/>
            <person name="Hatakka A."/>
            <person name="Henrissat B."/>
            <person name="Hilden K."/>
            <person name="Kuo R."/>
            <person name="Labutti K."/>
            <person name="Lipzen A."/>
            <person name="Makela M.R."/>
            <person name="Sandor L."/>
            <person name="Spatafora J.W."/>
            <person name="Grigoriev I.V."/>
            <person name="Hibbett D.S."/>
        </authorList>
    </citation>
    <scope>NUCLEOTIDE SEQUENCE [LARGE SCALE GENOMIC DNA]</scope>
    <source>
        <strain evidence="8 9">3A-2</strain>
    </source>
</reference>
<comment type="subcellular location">
    <subcellularLocation>
        <location evidence="1">Membrane</location>
        <topology evidence="1">Multi-pass membrane protein</topology>
    </subcellularLocation>
</comment>
<evidence type="ECO:0000256" key="2">
    <source>
        <dbReference type="ARBA" id="ARBA00022692"/>
    </source>
</evidence>
<evidence type="ECO:0000256" key="3">
    <source>
        <dbReference type="ARBA" id="ARBA00022989"/>
    </source>
</evidence>
<evidence type="ECO:0000256" key="4">
    <source>
        <dbReference type="ARBA" id="ARBA00023136"/>
    </source>
</evidence>
<evidence type="ECO:0000256" key="5">
    <source>
        <dbReference type="SAM" id="MobiDB-lite"/>
    </source>
</evidence>
<evidence type="ECO:0000313" key="9">
    <source>
        <dbReference type="Proteomes" id="UP000250043"/>
    </source>
</evidence>
<dbReference type="Pfam" id="PF01284">
    <property type="entry name" value="MARVEL"/>
    <property type="match status" value="1"/>
</dbReference>
<evidence type="ECO:0000313" key="8">
    <source>
        <dbReference type="EMBL" id="OCH95965.1"/>
    </source>
</evidence>
<protein>
    <recommendedName>
        <fullName evidence="7">MARVEL domain-containing protein</fullName>
    </recommendedName>
</protein>
<evidence type="ECO:0000256" key="1">
    <source>
        <dbReference type="ARBA" id="ARBA00004141"/>
    </source>
</evidence>
<keyword evidence="3 6" id="KW-1133">Transmembrane helix</keyword>
<name>A0A8E2DU96_9APHY</name>
<evidence type="ECO:0000256" key="6">
    <source>
        <dbReference type="SAM" id="Phobius"/>
    </source>
</evidence>
<gene>
    <name evidence="8" type="ORF">OBBRIDRAFT_830559</name>
</gene>
<proteinExistence type="predicted"/>
<keyword evidence="9" id="KW-1185">Reference proteome</keyword>
<dbReference type="InterPro" id="IPR008253">
    <property type="entry name" value="Marvel"/>
</dbReference>
<feature type="region of interest" description="Disordered" evidence="5">
    <location>
        <begin position="185"/>
        <end position="212"/>
    </location>
</feature>
<feature type="transmembrane region" description="Helical" evidence="6">
    <location>
        <begin position="80"/>
        <end position="102"/>
    </location>
</feature>